<comment type="function">
    <text evidence="4">Uses inorganic polyphosphate (polyP) as a donor to convert GDP to GTP or ADP to ATP.</text>
</comment>
<dbReference type="SUPFAM" id="SSF52540">
    <property type="entry name" value="P-loop containing nucleoside triphosphate hydrolases"/>
    <property type="match status" value="1"/>
</dbReference>
<dbReference type="Pfam" id="PF03976">
    <property type="entry name" value="PPK2"/>
    <property type="match status" value="1"/>
</dbReference>
<organism evidence="7 8">
    <name type="scientific">Noviluteimonas gilva</name>
    <dbReference type="NCBI Taxonomy" id="2682097"/>
    <lineage>
        <taxon>Bacteria</taxon>
        <taxon>Pseudomonadati</taxon>
        <taxon>Pseudomonadota</taxon>
        <taxon>Gammaproteobacteria</taxon>
        <taxon>Lysobacterales</taxon>
        <taxon>Lysobacteraceae</taxon>
        <taxon>Noviluteimonas</taxon>
    </lineage>
</organism>
<keyword evidence="2 4" id="KW-0808">Transferase</keyword>
<gene>
    <name evidence="7" type="primary">ppk2</name>
    <name evidence="7" type="ORF">GN331_06785</name>
</gene>
<dbReference type="EMBL" id="WOXT01000001">
    <property type="protein sequence ID" value="MUV13916.1"/>
    <property type="molecule type" value="Genomic_DNA"/>
</dbReference>
<dbReference type="GO" id="GO:0006793">
    <property type="term" value="P:phosphorus metabolic process"/>
    <property type="evidence" value="ECO:0007669"/>
    <property type="project" value="InterPro"/>
</dbReference>
<dbReference type="GO" id="GO:0008976">
    <property type="term" value="F:polyphosphate kinase activity"/>
    <property type="evidence" value="ECO:0007669"/>
    <property type="project" value="UniProtKB-UniRule"/>
</dbReference>
<feature type="region of interest" description="Disordered" evidence="5">
    <location>
        <begin position="1"/>
        <end position="79"/>
    </location>
</feature>
<evidence type="ECO:0000256" key="4">
    <source>
        <dbReference type="RuleBase" id="RU369062"/>
    </source>
</evidence>
<protein>
    <recommendedName>
        <fullName evidence="4">ADP/GDP-polyphosphate phosphotransferase</fullName>
        <ecNumber evidence="4">2.7.4.-</ecNumber>
    </recommendedName>
    <alternativeName>
        <fullName evidence="4">Polyphosphate kinase PPK2</fullName>
    </alternativeName>
</protein>
<proteinExistence type="inferred from homology"/>
<keyword evidence="8" id="KW-1185">Reference proteome</keyword>
<dbReference type="InterPro" id="IPR022488">
    <property type="entry name" value="PPK2-related"/>
</dbReference>
<reference evidence="7 8" key="1">
    <citation type="submission" date="2019-12" db="EMBL/GenBank/DDBJ databases">
        <authorList>
            <person name="Xu J."/>
        </authorList>
    </citation>
    <scope>NUCLEOTIDE SEQUENCE [LARGE SCALE GENOMIC DNA]</scope>
    <source>
        <strain evidence="7 8">HX-5-24</strain>
    </source>
</reference>
<dbReference type="Gene3D" id="3.40.50.300">
    <property type="entry name" value="P-loop containing nucleotide triphosphate hydrolases"/>
    <property type="match status" value="1"/>
</dbReference>
<evidence type="ECO:0000256" key="3">
    <source>
        <dbReference type="ARBA" id="ARBA00022777"/>
    </source>
</evidence>
<feature type="domain" description="Polyphosphate kinase-2-related" evidence="6">
    <location>
        <begin position="140"/>
        <end position="363"/>
    </location>
</feature>
<dbReference type="PANTHER" id="PTHR34383">
    <property type="entry name" value="POLYPHOSPHATE:AMP PHOSPHOTRANSFERASE-RELATED"/>
    <property type="match status" value="1"/>
</dbReference>
<name>A0A7C9HLY7_9GAMM</name>
<comment type="similarity">
    <text evidence="1 4">Belongs to the polyphosphate kinase 2 (PPK2) family. Class I subfamily.</text>
</comment>
<dbReference type="EC" id="2.7.4.-" evidence="4"/>
<dbReference type="Proteomes" id="UP000479692">
    <property type="component" value="Unassembled WGS sequence"/>
</dbReference>
<dbReference type="InterPro" id="IPR022486">
    <property type="entry name" value="PPK2_PA0141"/>
</dbReference>
<comment type="caution">
    <text evidence="7">The sequence shown here is derived from an EMBL/GenBank/DDBJ whole genome shotgun (WGS) entry which is preliminary data.</text>
</comment>
<evidence type="ECO:0000259" key="6">
    <source>
        <dbReference type="Pfam" id="PF03976"/>
    </source>
</evidence>
<sequence length="394" mass="44579">MRARARAISPPCVPASRSEHDAARHDPAVARQSARHERHRPCHRDSARGRRHRLGLAARREDAGQGSTRCARPLARRSRRRVARGIGEHAGSFAHAGRTRSARGVSRDVHAATGCVARNRARPHQPAVAASPKGGQVKEIKKKDYKAALEPMQVELVAMARWARETHRRIVVLFEGRDTAGKGGAIDAIREHMNPRQCRVVALGKPSEAEQGAWYFQRYVPHLPSAGEIILFDRSWYNRAGVERVMGFAKPAQVNAFLEQAPAFEKLLVDDGILLFKYWLSCDQARQEERFTERAADPLKRWKLSPIDLEARTRYDQYTKAREDMLRATHTKHAPWTLVDFNDQRLGRLTLIRDLLDRLPDTKLPEPALNMEALATKPKKERYTVVAPIKSLDV</sequence>
<comment type="subunit">
    <text evidence="4">Homotetramer.</text>
</comment>
<feature type="compositionally biased region" description="Basic and acidic residues" evidence="5">
    <location>
        <begin position="17"/>
        <end position="28"/>
    </location>
</feature>
<keyword evidence="3 4" id="KW-0418">Kinase</keyword>
<evidence type="ECO:0000256" key="5">
    <source>
        <dbReference type="SAM" id="MobiDB-lite"/>
    </source>
</evidence>
<evidence type="ECO:0000313" key="7">
    <source>
        <dbReference type="EMBL" id="MUV13916.1"/>
    </source>
</evidence>
<evidence type="ECO:0000256" key="2">
    <source>
        <dbReference type="ARBA" id="ARBA00022679"/>
    </source>
</evidence>
<dbReference type="PANTHER" id="PTHR34383:SF1">
    <property type="entry name" value="ADP-POLYPHOSPHATE PHOSPHOTRANSFERASE"/>
    <property type="match status" value="1"/>
</dbReference>
<dbReference type="NCBIfam" id="TIGR03707">
    <property type="entry name" value="PPK2_P_aer"/>
    <property type="match status" value="1"/>
</dbReference>
<evidence type="ECO:0000256" key="1">
    <source>
        <dbReference type="ARBA" id="ARBA00009924"/>
    </source>
</evidence>
<evidence type="ECO:0000313" key="8">
    <source>
        <dbReference type="Proteomes" id="UP000479692"/>
    </source>
</evidence>
<dbReference type="InterPro" id="IPR027417">
    <property type="entry name" value="P-loop_NTPase"/>
</dbReference>
<dbReference type="AlphaFoldDB" id="A0A7C9HLY7"/>
<accession>A0A7C9HLY7</accession>